<feature type="binding site" evidence="9">
    <location>
        <position position="268"/>
    </location>
    <ligand>
        <name>K(+)</name>
        <dbReference type="ChEBI" id="CHEBI:29103"/>
    </ligand>
</feature>
<comment type="function">
    <text evidence="9">Catalyzes the phosphorylation of ribose at O-5 in a reaction requiring ATP and magnesium. The resulting D-ribose-5-phosphate can then be used either for sythesis of nucleotides, histidine, and tryptophan, or as a component of the pentose phosphate pathway.</text>
</comment>
<dbReference type="AlphaFoldDB" id="A0A086Y8C7"/>
<dbReference type="HAMAP" id="MF_01987">
    <property type="entry name" value="Ribokinase"/>
    <property type="match status" value="1"/>
</dbReference>
<dbReference type="PANTHER" id="PTHR10584">
    <property type="entry name" value="SUGAR KINASE"/>
    <property type="match status" value="1"/>
</dbReference>
<feature type="binding site" evidence="9">
    <location>
        <position position="179"/>
    </location>
    <ligand>
        <name>ATP</name>
        <dbReference type="ChEBI" id="CHEBI:30616"/>
    </ligand>
</feature>
<dbReference type="GO" id="GO:0005524">
    <property type="term" value="F:ATP binding"/>
    <property type="evidence" value="ECO:0007669"/>
    <property type="project" value="UniProtKB-UniRule"/>
</dbReference>
<keyword evidence="3 9" id="KW-0547">Nucleotide-binding</keyword>
<dbReference type="STRING" id="195105.CN97_13340"/>
<dbReference type="GO" id="GO:0019303">
    <property type="term" value="P:D-ribose catabolic process"/>
    <property type="evidence" value="ECO:0007669"/>
    <property type="project" value="UniProtKB-UniRule"/>
</dbReference>
<dbReference type="InterPro" id="IPR011611">
    <property type="entry name" value="PfkB_dom"/>
</dbReference>
<protein>
    <recommendedName>
        <fullName evidence="9">Ribokinase</fullName>
        <shortName evidence="9">RK</shortName>
        <ecNumber evidence="9">2.7.1.15</ecNumber>
    </recommendedName>
</protein>
<keyword evidence="5 9" id="KW-0067">ATP-binding</keyword>
<keyword evidence="8 9" id="KW-0119">Carbohydrate metabolism</keyword>
<keyword evidence="4 9" id="KW-0418">Kinase</keyword>
<comment type="subunit">
    <text evidence="9">Homodimer.</text>
</comment>
<evidence type="ECO:0000313" key="12">
    <source>
        <dbReference type="Proteomes" id="UP000028826"/>
    </source>
</evidence>
<feature type="binding site" evidence="9">
    <location>
        <position position="273"/>
    </location>
    <ligand>
        <name>K(+)</name>
        <dbReference type="ChEBI" id="CHEBI:29103"/>
    </ligand>
</feature>
<evidence type="ECO:0000259" key="10">
    <source>
        <dbReference type="Pfam" id="PF00294"/>
    </source>
</evidence>
<feature type="binding site" evidence="9">
    <location>
        <position position="234"/>
    </location>
    <ligand>
        <name>K(+)</name>
        <dbReference type="ChEBI" id="CHEBI:29103"/>
    </ligand>
</feature>
<feature type="binding site" evidence="9">
    <location>
        <position position="271"/>
    </location>
    <ligand>
        <name>K(+)</name>
        <dbReference type="ChEBI" id="CHEBI:29103"/>
    </ligand>
</feature>
<dbReference type="PANTHER" id="PTHR10584:SF166">
    <property type="entry name" value="RIBOKINASE"/>
    <property type="match status" value="1"/>
</dbReference>
<name>A0A086Y8C7_9RHOB</name>
<dbReference type="SUPFAM" id="SSF53613">
    <property type="entry name" value="Ribokinase-like"/>
    <property type="match status" value="1"/>
</dbReference>
<feature type="binding site" evidence="9">
    <location>
        <begin position="10"/>
        <end position="12"/>
    </location>
    <ligand>
        <name>substrate</name>
    </ligand>
</feature>
<dbReference type="RefSeq" id="WP_035709156.1">
    <property type="nucleotide sequence ID" value="NZ_CP035510.1"/>
</dbReference>
<feature type="active site" description="Proton acceptor" evidence="9">
    <location>
        <position position="238"/>
    </location>
</feature>
<organism evidence="11 12">
    <name type="scientific">Haematobacter massiliensis</name>
    <dbReference type="NCBI Taxonomy" id="195105"/>
    <lineage>
        <taxon>Bacteria</taxon>
        <taxon>Pseudomonadati</taxon>
        <taxon>Pseudomonadota</taxon>
        <taxon>Alphaproteobacteria</taxon>
        <taxon>Rhodobacterales</taxon>
        <taxon>Paracoccaceae</taxon>
        <taxon>Haematobacter</taxon>
    </lineage>
</organism>
<keyword evidence="2 9" id="KW-0479">Metal-binding</keyword>
<feature type="binding site" evidence="9">
    <location>
        <begin position="38"/>
        <end position="42"/>
    </location>
    <ligand>
        <name>substrate</name>
    </ligand>
</feature>
<feature type="binding site" evidence="9">
    <location>
        <position position="232"/>
    </location>
    <ligand>
        <name>K(+)</name>
        <dbReference type="ChEBI" id="CHEBI:29103"/>
    </ligand>
</feature>
<evidence type="ECO:0000256" key="6">
    <source>
        <dbReference type="ARBA" id="ARBA00022842"/>
    </source>
</evidence>
<evidence type="ECO:0000256" key="8">
    <source>
        <dbReference type="ARBA" id="ARBA00023277"/>
    </source>
</evidence>
<dbReference type="CDD" id="cd01174">
    <property type="entry name" value="ribokinase"/>
    <property type="match status" value="1"/>
</dbReference>
<dbReference type="PRINTS" id="PR00990">
    <property type="entry name" value="RIBOKINASE"/>
</dbReference>
<dbReference type="Gene3D" id="3.40.1190.20">
    <property type="match status" value="1"/>
</dbReference>
<evidence type="ECO:0000256" key="1">
    <source>
        <dbReference type="ARBA" id="ARBA00022679"/>
    </source>
</evidence>
<keyword evidence="9" id="KW-0963">Cytoplasm</keyword>
<dbReference type="Proteomes" id="UP000028826">
    <property type="component" value="Unassembled WGS sequence"/>
</dbReference>
<comment type="similarity">
    <text evidence="9">Belongs to the carbohydrate kinase PfkB family. Ribokinase subfamily.</text>
</comment>
<dbReference type="EMBL" id="JGYG01000003">
    <property type="protein sequence ID" value="KFI30527.1"/>
    <property type="molecule type" value="Genomic_DNA"/>
</dbReference>
<evidence type="ECO:0000256" key="3">
    <source>
        <dbReference type="ARBA" id="ARBA00022741"/>
    </source>
</evidence>
<keyword evidence="7 9" id="KW-0630">Potassium</keyword>
<proteinExistence type="inferred from homology"/>
<comment type="subcellular location">
    <subcellularLocation>
        <location evidence="9">Cytoplasm</location>
    </subcellularLocation>
</comment>
<comment type="pathway">
    <text evidence="9">Carbohydrate metabolism; D-ribose degradation; D-ribose 5-phosphate from beta-D-ribopyranose: step 2/2.</text>
</comment>
<dbReference type="InterPro" id="IPR029056">
    <property type="entry name" value="Ribokinase-like"/>
</dbReference>
<dbReference type="GO" id="GO:0005737">
    <property type="term" value="C:cytoplasm"/>
    <property type="evidence" value="ECO:0007669"/>
    <property type="project" value="UniProtKB-SubCell"/>
</dbReference>
<keyword evidence="6 9" id="KW-0460">Magnesium</keyword>
<dbReference type="eggNOG" id="COG0524">
    <property type="taxonomic scope" value="Bacteria"/>
</dbReference>
<dbReference type="UniPathway" id="UPA00916">
    <property type="reaction ID" value="UER00889"/>
</dbReference>
<dbReference type="GO" id="GO:0004747">
    <property type="term" value="F:ribokinase activity"/>
    <property type="evidence" value="ECO:0007669"/>
    <property type="project" value="UniProtKB-UniRule"/>
</dbReference>
<dbReference type="InterPro" id="IPR002139">
    <property type="entry name" value="Ribo/fructo_kinase"/>
</dbReference>
<comment type="caution">
    <text evidence="9">Lacks conserved residue(s) required for the propagation of feature annotation.</text>
</comment>
<comment type="catalytic activity">
    <reaction evidence="9">
        <text>D-ribose + ATP = D-ribose 5-phosphate + ADP + H(+)</text>
        <dbReference type="Rhea" id="RHEA:13697"/>
        <dbReference type="ChEBI" id="CHEBI:15378"/>
        <dbReference type="ChEBI" id="CHEBI:30616"/>
        <dbReference type="ChEBI" id="CHEBI:47013"/>
        <dbReference type="ChEBI" id="CHEBI:78346"/>
        <dbReference type="ChEBI" id="CHEBI:456216"/>
        <dbReference type="EC" id="2.7.1.15"/>
    </reaction>
</comment>
<feature type="binding site" evidence="9">
    <location>
        <begin position="205"/>
        <end position="210"/>
    </location>
    <ligand>
        <name>ATP</name>
        <dbReference type="ChEBI" id="CHEBI:30616"/>
    </ligand>
</feature>
<accession>A0A086Y8C7</accession>
<dbReference type="GO" id="GO:0046872">
    <property type="term" value="F:metal ion binding"/>
    <property type="evidence" value="ECO:0007669"/>
    <property type="project" value="UniProtKB-KW"/>
</dbReference>
<dbReference type="Pfam" id="PF00294">
    <property type="entry name" value="PfkB"/>
    <property type="match status" value="1"/>
</dbReference>
<evidence type="ECO:0000256" key="4">
    <source>
        <dbReference type="ARBA" id="ARBA00022777"/>
    </source>
</evidence>
<feature type="binding site" evidence="9">
    <location>
        <begin position="237"/>
        <end position="238"/>
    </location>
    <ligand>
        <name>ATP</name>
        <dbReference type="ChEBI" id="CHEBI:30616"/>
    </ligand>
</feature>
<feature type="binding site" evidence="9">
    <location>
        <position position="238"/>
    </location>
    <ligand>
        <name>substrate</name>
    </ligand>
</feature>
<gene>
    <name evidence="9" type="primary">rbsK</name>
    <name evidence="11" type="ORF">CN97_13340</name>
</gene>
<reference evidence="11 12" key="1">
    <citation type="submission" date="2014-03" db="EMBL/GenBank/DDBJ databases">
        <title>Genome of Haematobacter massiliensis CCUG 47968.</title>
        <authorList>
            <person name="Wang D."/>
            <person name="Wang G."/>
        </authorList>
    </citation>
    <scope>NUCLEOTIDE SEQUENCE [LARGE SCALE GENOMIC DNA]</scope>
    <source>
        <strain evidence="11 12">CCUG 47968</strain>
    </source>
</reference>
<sequence length="293" mass="30081">MTIWNLGSINIDKIYRLPRHPAPGETLAALSYATGLGGKGANQSVAAARAGGRVQHIGAVGEDGGWTLERLALAGVDVSRVATGAQATGHAVILVAEDGENIIVIHPGANREIPAHAVTAGLAESRPGDLLLIQNETSAQEAAAREGRERGLRVAYSAAPFEVEAVRAVLPYLSLLLLNELEARQLEDALGQPLATLGIPDIVVTRGARGASWITEGEEIVSVPAHTVDVLDTTGAGDCFAGYLVAALDEGAGPEAAMRLAAAAAAMQVGRPGAGDAMPSRMEVEAFLAARGV</sequence>
<feature type="domain" description="Carbohydrate kinase PfkB" evidence="10">
    <location>
        <begin position="6"/>
        <end position="280"/>
    </location>
</feature>
<evidence type="ECO:0000256" key="9">
    <source>
        <dbReference type="HAMAP-Rule" id="MF_01987"/>
    </source>
</evidence>
<feature type="binding site" evidence="9">
    <location>
        <position position="136"/>
    </location>
    <ligand>
        <name>substrate</name>
    </ligand>
</feature>
<comment type="caution">
    <text evidence="11">The sequence shown here is derived from an EMBL/GenBank/DDBJ whole genome shotgun (WGS) entry which is preliminary data.</text>
</comment>
<dbReference type="InterPro" id="IPR011877">
    <property type="entry name" value="Ribokinase"/>
</dbReference>
<keyword evidence="12" id="KW-1185">Reference proteome</keyword>
<evidence type="ECO:0000256" key="5">
    <source>
        <dbReference type="ARBA" id="ARBA00022840"/>
    </source>
</evidence>
<evidence type="ECO:0000313" key="11">
    <source>
        <dbReference type="EMBL" id="KFI30527.1"/>
    </source>
</evidence>
<evidence type="ECO:0000256" key="2">
    <source>
        <dbReference type="ARBA" id="ARBA00022723"/>
    </source>
</evidence>
<dbReference type="OrthoDB" id="9775849at2"/>
<comment type="cofactor">
    <cofactor evidence="9">
        <name>Mg(2+)</name>
        <dbReference type="ChEBI" id="CHEBI:18420"/>
    </cofactor>
    <text evidence="9">Requires a divalent cation, most likely magnesium in vivo, as an electrophilic catalyst to aid phosphoryl group transfer. It is the chelate of the metal and the nucleotide that is the actual substrate.</text>
</comment>
<dbReference type="EC" id="2.7.1.15" evidence="9"/>
<comment type="activity regulation">
    <text evidence="9">Activated by a monovalent cation that binds near, but not in, the active site. The most likely occupant of the site in vivo is potassium. Ion binding induces a conformational change that may alter substrate affinity.</text>
</comment>
<evidence type="ECO:0000256" key="7">
    <source>
        <dbReference type="ARBA" id="ARBA00022958"/>
    </source>
</evidence>
<keyword evidence="1 9" id="KW-0808">Transferase</keyword>